<sequence>MRKNRNQVNPKYSLCCSMGKIQLPFLKNPPMLLQQLLCDEESRESRNYQQNIRACNLIFAFSYPGAKIDTSLLKGKGPSICKIHGKSCHLIGSMLPMLGKPPKFAQLYIYDIENEIENKIGAIRQNLLDSKLALKLKDMLDEYNVFAKSLRMEKDRYDNYQTENLNLRLIADRKKDGRIYNLPTVLEVAAVIVGDASQPINRDIILEKQSGRLQRINELHPSYLGLQYPLLFSYGEDGYHSDMKHRDMDDSHERKRNKLTIREFLCFSCGKHIILPSCFVGSHKYMDQLYFDGMTICTTVGFLDFFLTFTCNPYWPEIQRSISALKLAAQDQPDIVRRVFKLKLEQLMSNLKDRKVLRNVLAYIYTIEFQKRGLPHANILLFLDVPASIHLLRILMASYHMRYQILLNNHYFMKGYLVYKRRNDGKYIDRNGVAPDNRYVVPYNSYLLLKYPAHLNIEWCNQSMSIKYLFKYINKIHKRSPTIERLYFHFPDENSIIFEDGDNIDALLSKPTSMFTSWLQVNGIFQQEKDLTYLQFITKFTYIANKRCWKPRKGGYTIGRLNWVPPTTRELYYLRMMLALVKGPTTYGQICKVNDQLYSTFREACFAMGFLVDDKEYIEALIEAYH</sequence>
<dbReference type="Gramene" id="KRH26233">
    <property type="protein sequence ID" value="KRH26233"/>
    <property type="gene ID" value="GLYMA_12G161800"/>
</dbReference>
<dbReference type="InParanoid" id="A0A0R0HF15"/>
<dbReference type="EnsemblPlants" id="KRH26233">
    <property type="protein sequence ID" value="KRH26233"/>
    <property type="gene ID" value="GLYMA_12G161800"/>
</dbReference>
<feature type="domain" description="Helitron helicase-like" evidence="1">
    <location>
        <begin position="268"/>
        <end position="381"/>
    </location>
</feature>
<accession>A0A0R0HF15</accession>
<protein>
    <recommendedName>
        <fullName evidence="1">Helitron helicase-like domain-containing protein</fullName>
    </recommendedName>
</protein>
<reference evidence="2" key="3">
    <citation type="submission" date="2018-07" db="EMBL/GenBank/DDBJ databases">
        <title>WGS assembly of Glycine max.</title>
        <authorList>
            <person name="Schmutz J."/>
            <person name="Cannon S."/>
            <person name="Schlueter J."/>
            <person name="Ma J."/>
            <person name="Mitros T."/>
            <person name="Nelson W."/>
            <person name="Hyten D."/>
            <person name="Song Q."/>
            <person name="Thelen J."/>
            <person name="Cheng J."/>
            <person name="Xu D."/>
            <person name="Hellsten U."/>
            <person name="May G."/>
            <person name="Yu Y."/>
            <person name="Sakurai T."/>
            <person name="Umezawa T."/>
            <person name="Bhattacharyya M."/>
            <person name="Sandhu D."/>
            <person name="Valliyodan B."/>
            <person name="Lindquist E."/>
            <person name="Peto M."/>
            <person name="Grant D."/>
            <person name="Shu S."/>
            <person name="Goodstein D."/>
            <person name="Barry K."/>
            <person name="Futrell-Griggs M."/>
            <person name="Abernathy B."/>
            <person name="Du J."/>
            <person name="Tian Z."/>
            <person name="Zhu L."/>
            <person name="Gill N."/>
            <person name="Joshi T."/>
            <person name="Libault M."/>
            <person name="Sethuraman A."/>
            <person name="Zhang X."/>
            <person name="Shinozaki K."/>
            <person name="Nguyen H."/>
            <person name="Wing R."/>
            <person name="Cregan P."/>
            <person name="Specht J."/>
            <person name="Grimwood J."/>
            <person name="Rokhsar D."/>
            <person name="Stacey G."/>
            <person name="Shoemaker R."/>
            <person name="Jackson S."/>
        </authorList>
    </citation>
    <scope>NUCLEOTIDE SEQUENCE</scope>
    <source>
        <tissue evidence="2">Callus</tissue>
    </source>
</reference>
<dbReference type="Pfam" id="PF14214">
    <property type="entry name" value="Helitron_like_N"/>
    <property type="match status" value="1"/>
</dbReference>
<accession>A0A2K7I154</accession>
<dbReference type="Proteomes" id="UP000008827">
    <property type="component" value="Chromosome 12"/>
</dbReference>
<organism evidence="2">
    <name type="scientific">Glycine max</name>
    <name type="common">Soybean</name>
    <name type="synonym">Glycine hispida</name>
    <dbReference type="NCBI Taxonomy" id="3847"/>
    <lineage>
        <taxon>Eukaryota</taxon>
        <taxon>Viridiplantae</taxon>
        <taxon>Streptophyta</taxon>
        <taxon>Embryophyta</taxon>
        <taxon>Tracheophyta</taxon>
        <taxon>Spermatophyta</taxon>
        <taxon>Magnoliopsida</taxon>
        <taxon>eudicotyledons</taxon>
        <taxon>Gunneridae</taxon>
        <taxon>Pentapetalae</taxon>
        <taxon>rosids</taxon>
        <taxon>fabids</taxon>
        <taxon>Fabales</taxon>
        <taxon>Fabaceae</taxon>
        <taxon>Papilionoideae</taxon>
        <taxon>50 kb inversion clade</taxon>
        <taxon>NPAAA clade</taxon>
        <taxon>indigoferoid/millettioid clade</taxon>
        <taxon>Phaseoleae</taxon>
        <taxon>Glycine</taxon>
        <taxon>Glycine subgen. Soja</taxon>
    </lineage>
</organism>
<keyword evidence="4" id="KW-1185">Reference proteome</keyword>
<name>A0A0R0HF15_SOYBN</name>
<dbReference type="AlphaFoldDB" id="A0A0R0HF15"/>
<reference evidence="2 3" key="1">
    <citation type="journal article" date="2010" name="Nature">
        <title>Genome sequence of the palaeopolyploid soybean.</title>
        <authorList>
            <person name="Schmutz J."/>
            <person name="Cannon S.B."/>
            <person name="Schlueter J."/>
            <person name="Ma J."/>
            <person name="Mitros T."/>
            <person name="Nelson W."/>
            <person name="Hyten D.L."/>
            <person name="Song Q."/>
            <person name="Thelen J.J."/>
            <person name="Cheng J."/>
            <person name="Xu D."/>
            <person name="Hellsten U."/>
            <person name="May G.D."/>
            <person name="Yu Y."/>
            <person name="Sakurai T."/>
            <person name="Umezawa T."/>
            <person name="Bhattacharyya M.K."/>
            <person name="Sandhu D."/>
            <person name="Valliyodan B."/>
            <person name="Lindquist E."/>
            <person name="Peto M."/>
            <person name="Grant D."/>
            <person name="Shu S."/>
            <person name="Goodstein D."/>
            <person name="Barry K."/>
            <person name="Futrell-Griggs M."/>
            <person name="Abernathy B."/>
            <person name="Du J."/>
            <person name="Tian Z."/>
            <person name="Zhu L."/>
            <person name="Gill N."/>
            <person name="Joshi T."/>
            <person name="Libault M."/>
            <person name="Sethuraman A."/>
            <person name="Zhang X.-C."/>
            <person name="Shinozaki K."/>
            <person name="Nguyen H.T."/>
            <person name="Wing R.A."/>
            <person name="Cregan P."/>
            <person name="Specht J."/>
            <person name="Grimwood J."/>
            <person name="Rokhsar D."/>
            <person name="Stacey G."/>
            <person name="Shoemaker R.C."/>
            <person name="Jackson S.A."/>
        </authorList>
    </citation>
    <scope>NUCLEOTIDE SEQUENCE</scope>
    <source>
        <strain evidence="3">cv. Williams 82</strain>
        <tissue evidence="2">Callus</tissue>
    </source>
</reference>
<evidence type="ECO:0000313" key="3">
    <source>
        <dbReference type="EnsemblPlants" id="KRH26233"/>
    </source>
</evidence>
<evidence type="ECO:0000259" key="1">
    <source>
        <dbReference type="Pfam" id="PF14214"/>
    </source>
</evidence>
<evidence type="ECO:0000313" key="4">
    <source>
        <dbReference type="Proteomes" id="UP000008827"/>
    </source>
</evidence>
<proteinExistence type="predicted"/>
<evidence type="ECO:0000313" key="2">
    <source>
        <dbReference type="EMBL" id="KRH26233.2"/>
    </source>
</evidence>
<dbReference type="SMR" id="A0A0R0HF15"/>
<reference evidence="3" key="2">
    <citation type="submission" date="2018-02" db="UniProtKB">
        <authorList>
            <consortium name="EnsemblPlants"/>
        </authorList>
    </citation>
    <scope>IDENTIFICATION</scope>
    <source>
        <strain evidence="3">Williams 82</strain>
    </source>
</reference>
<gene>
    <name evidence="2" type="ORF">GLYMA_12G161800</name>
</gene>
<dbReference type="InterPro" id="IPR025476">
    <property type="entry name" value="Helitron_helicase-like"/>
</dbReference>
<dbReference type="STRING" id="3847.A0A0R0HF15"/>
<dbReference type="PANTHER" id="PTHR45786:SF66">
    <property type="entry name" value="HOOK MOTIF PROTEIN, PUTATIVE-RELATED"/>
    <property type="match status" value="1"/>
</dbReference>
<dbReference type="PANTHER" id="PTHR45786">
    <property type="entry name" value="DNA BINDING PROTEIN-LIKE"/>
    <property type="match status" value="1"/>
</dbReference>
<dbReference type="OMA" id="CANDLPV"/>
<dbReference type="EMBL" id="CM000845">
    <property type="protein sequence ID" value="KRH26233.2"/>
    <property type="molecule type" value="Genomic_DNA"/>
</dbReference>